<evidence type="ECO:0000256" key="4">
    <source>
        <dbReference type="ARBA" id="ARBA00018180"/>
    </source>
</evidence>
<evidence type="ECO:0000313" key="11">
    <source>
        <dbReference type="EMBL" id="MBB2504026.1"/>
    </source>
</evidence>
<dbReference type="Pfam" id="PF03243">
    <property type="entry name" value="MerB"/>
    <property type="match status" value="1"/>
</dbReference>
<name>A0A8E1W4T6_9PSEU</name>
<dbReference type="InterPro" id="IPR004927">
    <property type="entry name" value="MerB"/>
</dbReference>
<evidence type="ECO:0000256" key="2">
    <source>
        <dbReference type="ARBA" id="ARBA00009443"/>
    </source>
</evidence>
<dbReference type="NCBIfam" id="NF009710">
    <property type="entry name" value="PRK13239.1"/>
    <property type="match status" value="1"/>
</dbReference>
<evidence type="ECO:0000256" key="3">
    <source>
        <dbReference type="ARBA" id="ARBA00013237"/>
    </source>
</evidence>
<dbReference type="SUPFAM" id="SSF46785">
    <property type="entry name" value="Winged helix' DNA-binding domain"/>
    <property type="match status" value="1"/>
</dbReference>
<protein>
    <recommendedName>
        <fullName evidence="4">Alkylmercury lyase</fullName>
        <ecNumber evidence="3">4.99.1.2</ecNumber>
    </recommendedName>
    <alternativeName>
        <fullName evidence="9">Organomercurial lyase</fullName>
    </alternativeName>
</protein>
<evidence type="ECO:0000256" key="7">
    <source>
        <dbReference type="ARBA" id="ARBA00023239"/>
    </source>
</evidence>
<keyword evidence="6" id="KW-0476">Mercury</keyword>
<evidence type="ECO:0000256" key="8">
    <source>
        <dbReference type="ARBA" id="ARBA00025326"/>
    </source>
</evidence>
<comment type="caution">
    <text evidence="11">The sequence shown here is derived from an EMBL/GenBank/DDBJ whole genome shotgun (WGS) entry which is preliminary data.</text>
</comment>
<proteinExistence type="inferred from homology"/>
<dbReference type="InterPro" id="IPR053717">
    <property type="entry name" value="MerB_lyase_sf"/>
</dbReference>
<dbReference type="InterPro" id="IPR036390">
    <property type="entry name" value="WH_DNA-bd_sf"/>
</dbReference>
<dbReference type="Pfam" id="PF12324">
    <property type="entry name" value="HTH_15"/>
    <property type="match status" value="1"/>
</dbReference>
<dbReference type="SUPFAM" id="SSF160387">
    <property type="entry name" value="NosL/MerB-like"/>
    <property type="match status" value="1"/>
</dbReference>
<reference evidence="11 12" key="1">
    <citation type="submission" date="2020-08" db="EMBL/GenBank/DDBJ databases">
        <title>Amycolatopsis echigonensis JCM 21831.</title>
        <authorList>
            <person name="Tedsree N."/>
            <person name="Kuncharoen N."/>
            <person name="Likhitwitayawuid K."/>
            <person name="Tanasupawat S."/>
        </authorList>
    </citation>
    <scope>NUCLEOTIDE SEQUENCE [LARGE SCALE GENOMIC DNA]</scope>
    <source>
        <strain evidence="11 12">JCM 21831</strain>
    </source>
</reference>
<evidence type="ECO:0000259" key="10">
    <source>
        <dbReference type="Pfam" id="PF12324"/>
    </source>
</evidence>
<sequence>MTADRLAAATVNKIVTVNEAAVDSSAGRKLIVTALRLLAAGHPITVDELAATAGVAAPDLAAAPVGGDIEYDDQGRIVGWGLTLKPTPHRFTVNGHQLYTYCAPDTLIFPVLIDEVADVESEDPVTGTTVRLTVDPRQGVSGVEPAGAVVTFVDPERFDATRVRATLCDPQRFFADAGAARQWQARYPGMRIVPVPEGFSIAKDFAALLETGATPVSGCC</sequence>
<gene>
    <name evidence="11" type="primary">merB</name>
    <name evidence="11" type="ORF">H5411_33405</name>
</gene>
<evidence type="ECO:0000256" key="1">
    <source>
        <dbReference type="ARBA" id="ARBA00000165"/>
    </source>
</evidence>
<comment type="similarity">
    <text evidence="2">Belongs to the MerB family.</text>
</comment>
<dbReference type="Proteomes" id="UP000550260">
    <property type="component" value="Unassembled WGS sequence"/>
</dbReference>
<dbReference type="AlphaFoldDB" id="A0A8E1W4T6"/>
<organism evidence="11 12">
    <name type="scientific">Amycolatopsis echigonensis</name>
    <dbReference type="NCBI Taxonomy" id="2576905"/>
    <lineage>
        <taxon>Bacteria</taxon>
        <taxon>Bacillati</taxon>
        <taxon>Actinomycetota</taxon>
        <taxon>Actinomycetes</taxon>
        <taxon>Pseudonocardiales</taxon>
        <taxon>Pseudonocardiaceae</taxon>
        <taxon>Amycolatopsis</taxon>
    </lineage>
</organism>
<dbReference type="NCBIfam" id="NF033555">
    <property type="entry name" value="lyase_MerB"/>
    <property type="match status" value="1"/>
</dbReference>
<comment type="catalytic activity">
    <reaction evidence="1">
        <text>an alkylmercury + H(+) = an alkane + Hg(2+)</text>
        <dbReference type="Rhea" id="RHEA:18777"/>
        <dbReference type="ChEBI" id="CHEBI:15378"/>
        <dbReference type="ChEBI" id="CHEBI:16793"/>
        <dbReference type="ChEBI" id="CHEBI:18310"/>
        <dbReference type="ChEBI" id="CHEBI:83725"/>
        <dbReference type="EC" id="4.99.1.2"/>
    </reaction>
</comment>
<dbReference type="PRINTS" id="PR01699">
    <property type="entry name" value="ORGNOHGLYASE"/>
</dbReference>
<feature type="domain" description="Alkylmercury lyase helix-turn-helix" evidence="10">
    <location>
        <begin position="29"/>
        <end position="81"/>
    </location>
</feature>
<evidence type="ECO:0000256" key="5">
    <source>
        <dbReference type="ARBA" id="ARBA00022466"/>
    </source>
</evidence>
<dbReference type="RefSeq" id="WP_183126106.1">
    <property type="nucleotide sequence ID" value="NZ_JACJHR010000064.1"/>
</dbReference>
<accession>A0A8E1W4T6</accession>
<dbReference type="GO" id="GO:0046689">
    <property type="term" value="P:response to mercury ion"/>
    <property type="evidence" value="ECO:0007669"/>
    <property type="project" value="UniProtKB-KW"/>
</dbReference>
<dbReference type="Gene3D" id="3.30.450.410">
    <property type="match status" value="1"/>
</dbReference>
<evidence type="ECO:0000256" key="9">
    <source>
        <dbReference type="ARBA" id="ARBA00031271"/>
    </source>
</evidence>
<comment type="function">
    <text evidence="8">Cleaves the carbon-mercury bond of organomercurials such as phenylmercuric acetate. One product is Hg(2+), which is subsequently detoxified by the mercuric reductase.</text>
</comment>
<keyword evidence="7 11" id="KW-0456">Lyase</keyword>
<keyword evidence="5" id="KW-0475">Mercuric resistance</keyword>
<dbReference type="EC" id="4.99.1.2" evidence="3"/>
<evidence type="ECO:0000313" key="12">
    <source>
        <dbReference type="Proteomes" id="UP000550260"/>
    </source>
</evidence>
<evidence type="ECO:0000256" key="6">
    <source>
        <dbReference type="ARBA" id="ARBA00022914"/>
    </source>
</evidence>
<dbReference type="EMBL" id="JACJHR010000064">
    <property type="protein sequence ID" value="MBB2504026.1"/>
    <property type="molecule type" value="Genomic_DNA"/>
</dbReference>
<dbReference type="InterPro" id="IPR024259">
    <property type="entry name" value="MerB_HTH_dom"/>
</dbReference>
<dbReference type="GO" id="GO:0018836">
    <property type="term" value="F:alkylmercury lyase activity"/>
    <property type="evidence" value="ECO:0007669"/>
    <property type="project" value="UniProtKB-EC"/>
</dbReference>